<dbReference type="PRINTS" id="PR00107">
    <property type="entry name" value="PHOSPHOCPHPR"/>
</dbReference>
<dbReference type="EMBL" id="BAABJZ010000105">
    <property type="protein sequence ID" value="GAA4901666.1"/>
    <property type="molecule type" value="Genomic_DNA"/>
</dbReference>
<dbReference type="PANTHER" id="PTHR33705">
    <property type="entry name" value="PHOSPHOCARRIER PROTEIN HPR"/>
    <property type="match status" value="1"/>
</dbReference>
<dbReference type="Proteomes" id="UP001499988">
    <property type="component" value="Unassembled WGS sequence"/>
</dbReference>
<dbReference type="Gene3D" id="3.30.1340.10">
    <property type="entry name" value="HPr-like"/>
    <property type="match status" value="1"/>
</dbReference>
<dbReference type="InterPro" id="IPR001020">
    <property type="entry name" value="PTS_HPr_His_P_site"/>
</dbReference>
<keyword evidence="7" id="KW-1185">Reference proteome</keyword>
<proteinExistence type="inferred from homology"/>
<protein>
    <submittedName>
        <fullName evidence="6">HPr family phosphocarrier protein</fullName>
    </submittedName>
</protein>
<gene>
    <name evidence="6" type="ORF">GCM10023333_39680</name>
</gene>
<dbReference type="NCBIfam" id="TIGR01003">
    <property type="entry name" value="PTS_HPr_family"/>
    <property type="match status" value="1"/>
</dbReference>
<dbReference type="InterPro" id="IPR000032">
    <property type="entry name" value="HPr-like"/>
</dbReference>
<organism evidence="6 7">
    <name type="scientific">Ferrimonas pelagia</name>
    <dbReference type="NCBI Taxonomy" id="1177826"/>
    <lineage>
        <taxon>Bacteria</taxon>
        <taxon>Pseudomonadati</taxon>
        <taxon>Pseudomonadota</taxon>
        <taxon>Gammaproteobacteria</taxon>
        <taxon>Alteromonadales</taxon>
        <taxon>Ferrimonadaceae</taxon>
        <taxon>Ferrimonas</taxon>
    </lineage>
</organism>
<reference evidence="7" key="1">
    <citation type="journal article" date="2019" name="Int. J. Syst. Evol. Microbiol.">
        <title>The Global Catalogue of Microorganisms (GCM) 10K type strain sequencing project: providing services to taxonomists for standard genome sequencing and annotation.</title>
        <authorList>
            <consortium name="The Broad Institute Genomics Platform"/>
            <consortium name="The Broad Institute Genome Sequencing Center for Infectious Disease"/>
            <person name="Wu L."/>
            <person name="Ma J."/>
        </authorList>
    </citation>
    <scope>NUCLEOTIDE SEQUENCE [LARGE SCALE GENOMIC DNA]</scope>
    <source>
        <strain evidence="7">JCM 18401</strain>
    </source>
</reference>
<name>A0ABP9FJ53_9GAMM</name>
<evidence type="ECO:0000313" key="6">
    <source>
        <dbReference type="EMBL" id="GAA4901666.1"/>
    </source>
</evidence>
<comment type="similarity">
    <text evidence="2">Belongs to the HPr family.</text>
</comment>
<comment type="subcellular location">
    <subcellularLocation>
        <location evidence="1">Cytoplasm</location>
    </subcellularLocation>
</comment>
<dbReference type="PROSITE" id="PS00369">
    <property type="entry name" value="PTS_HPR_HIS"/>
    <property type="match status" value="1"/>
</dbReference>
<dbReference type="SUPFAM" id="SSF55594">
    <property type="entry name" value="HPr-like"/>
    <property type="match status" value="1"/>
</dbReference>
<keyword evidence="3" id="KW-0963">Cytoplasm</keyword>
<dbReference type="InterPro" id="IPR050399">
    <property type="entry name" value="HPr"/>
</dbReference>
<evidence type="ECO:0000256" key="3">
    <source>
        <dbReference type="ARBA" id="ARBA00022490"/>
    </source>
</evidence>
<feature type="domain" description="HPr" evidence="5">
    <location>
        <begin position="1"/>
        <end position="81"/>
    </location>
</feature>
<sequence length="82" mass="8873">MINKLGLHARAATRLVQLASRFDAHITLHQDEQSADADSVLGILLLQGSQGKNVTVRCCGPDAQPALEAVCQLFAARFDEKE</sequence>
<dbReference type="PROSITE" id="PS51350">
    <property type="entry name" value="PTS_HPR_DOM"/>
    <property type="match status" value="1"/>
</dbReference>
<keyword evidence="4" id="KW-0598">Phosphotransferase system</keyword>
<evidence type="ECO:0000256" key="1">
    <source>
        <dbReference type="ARBA" id="ARBA00004496"/>
    </source>
</evidence>
<dbReference type="Pfam" id="PF00381">
    <property type="entry name" value="PTS-HPr"/>
    <property type="match status" value="1"/>
</dbReference>
<dbReference type="PANTHER" id="PTHR33705:SF2">
    <property type="entry name" value="PHOSPHOCARRIER PROTEIN NPR"/>
    <property type="match status" value="1"/>
</dbReference>
<evidence type="ECO:0000313" key="7">
    <source>
        <dbReference type="Proteomes" id="UP001499988"/>
    </source>
</evidence>
<dbReference type="InterPro" id="IPR035895">
    <property type="entry name" value="HPr-like_sf"/>
</dbReference>
<evidence type="ECO:0000259" key="5">
    <source>
        <dbReference type="PROSITE" id="PS51350"/>
    </source>
</evidence>
<evidence type="ECO:0000256" key="4">
    <source>
        <dbReference type="ARBA" id="ARBA00022683"/>
    </source>
</evidence>
<evidence type="ECO:0000256" key="2">
    <source>
        <dbReference type="ARBA" id="ARBA00010736"/>
    </source>
</evidence>
<accession>A0ABP9FJ53</accession>
<comment type="caution">
    <text evidence="6">The sequence shown here is derived from an EMBL/GenBank/DDBJ whole genome shotgun (WGS) entry which is preliminary data.</text>
</comment>